<proteinExistence type="predicted"/>
<reference evidence="2" key="1">
    <citation type="submission" date="2020-01" db="EMBL/GenBank/DDBJ databases">
        <title>Caldichromatium gen. nov., sp. nov., a thermophilic purple sulfur bacterium member of the family Chromatiaceae isolated from Nakabusa hot spring, Japan.</title>
        <authorList>
            <person name="Saini M.K."/>
            <person name="Hanada S."/>
            <person name="Tank M."/>
        </authorList>
    </citation>
    <scope>NUCLEOTIDE SEQUENCE [LARGE SCALE GENOMIC DNA]</scope>
    <source>
        <strain evidence="2">No.7</strain>
    </source>
</reference>
<dbReference type="Pfam" id="PF14070">
    <property type="entry name" value="YjfB_motility"/>
    <property type="match status" value="1"/>
</dbReference>
<organism evidence="1 2">
    <name type="scientific">Caldichromatium japonicum</name>
    <dbReference type="NCBI Taxonomy" id="2699430"/>
    <lineage>
        <taxon>Bacteria</taxon>
        <taxon>Pseudomonadati</taxon>
        <taxon>Pseudomonadota</taxon>
        <taxon>Gammaproteobacteria</taxon>
        <taxon>Chromatiales</taxon>
        <taxon>Chromatiaceae</taxon>
        <taxon>Caldichromatium</taxon>
    </lineage>
</organism>
<evidence type="ECO:0000313" key="2">
    <source>
        <dbReference type="Proteomes" id="UP000502699"/>
    </source>
</evidence>
<gene>
    <name evidence="1" type="ORF">GWK36_02065</name>
</gene>
<accession>A0A6G7VAK5</accession>
<dbReference type="KEGG" id="cjap:GWK36_02065"/>
<dbReference type="AlphaFoldDB" id="A0A6G7VAK5"/>
<dbReference type="RefSeq" id="WP_166269652.1">
    <property type="nucleotide sequence ID" value="NZ_CP048029.1"/>
</dbReference>
<dbReference type="Proteomes" id="UP000502699">
    <property type="component" value="Chromosome"/>
</dbReference>
<protein>
    <submittedName>
        <fullName evidence="1">Putative motility protein</fullName>
    </submittedName>
</protein>
<sequence>MDITSTFAVHGYPNTLASTKTEASVAIEMLNKANQIQSDSAKQILQSIQPSAASTQALPDHLGRYINLTA</sequence>
<evidence type="ECO:0000313" key="1">
    <source>
        <dbReference type="EMBL" id="QIK36982.1"/>
    </source>
</evidence>
<dbReference type="EMBL" id="CP048029">
    <property type="protein sequence ID" value="QIK36982.1"/>
    <property type="molecule type" value="Genomic_DNA"/>
</dbReference>
<dbReference type="InterPro" id="IPR025906">
    <property type="entry name" value="YjfB_motility"/>
</dbReference>
<name>A0A6G7VAK5_9GAMM</name>
<keyword evidence="2" id="KW-1185">Reference proteome</keyword>